<feature type="domain" description="BTB" evidence="2">
    <location>
        <begin position="29"/>
        <end position="91"/>
    </location>
</feature>
<evidence type="ECO:0000313" key="4">
    <source>
        <dbReference type="Proteomes" id="UP000623467"/>
    </source>
</evidence>
<dbReference type="Gene3D" id="3.30.710.10">
    <property type="entry name" value="Potassium Channel Kv1.1, Chain A"/>
    <property type="match status" value="1"/>
</dbReference>
<dbReference type="SMART" id="SM00225">
    <property type="entry name" value="BTB"/>
    <property type="match status" value="1"/>
</dbReference>
<feature type="compositionally biased region" description="Acidic residues" evidence="1">
    <location>
        <begin position="1"/>
        <end position="10"/>
    </location>
</feature>
<dbReference type="PROSITE" id="PS50097">
    <property type="entry name" value="BTB"/>
    <property type="match status" value="1"/>
</dbReference>
<dbReference type="Proteomes" id="UP000623467">
    <property type="component" value="Unassembled WGS sequence"/>
</dbReference>
<dbReference type="CDD" id="cd18186">
    <property type="entry name" value="BTB_POZ_ZBTB_KLHL-like"/>
    <property type="match status" value="1"/>
</dbReference>
<feature type="region of interest" description="Disordered" evidence="1">
    <location>
        <begin position="1"/>
        <end position="23"/>
    </location>
</feature>
<name>A0A8H7DLU0_9AGAR</name>
<evidence type="ECO:0000259" key="2">
    <source>
        <dbReference type="PROSITE" id="PS50097"/>
    </source>
</evidence>
<dbReference type="AlphaFoldDB" id="A0A8H7DLU0"/>
<sequence>MQSEIDSDSEESSRTQTQVFHPAFNSPDGDIVLSAKDGNTFFRIHTFVLKTASSWFRTMLSLPQGQSPSGDVNVIFMEEDEDTLELLLRMISGLPLIPIDHYDVIDKVLFAAEKYDMPGPMSIMRLLVMTPPLLNEPFRLYTVSCRYGWDHEASVASTQTLTHHLHDPEVRSRLGRLSTDALLKLFSLHHSRKEALRDRLNRPPFVASDYSANCGNCHSPIDYHTWRELKYRMIQEIEVRPLGDTILDKGLSEWPEAKACWLAKCPNRVCSRSLYDQEPTIRIIRGVHRGTPSIDMIHDAWKLTNAFSARILADFLGPPRVADVVAA</sequence>
<comment type="caution">
    <text evidence="3">The sequence shown here is derived from an EMBL/GenBank/DDBJ whole genome shotgun (WGS) entry which is preliminary data.</text>
</comment>
<gene>
    <name evidence="3" type="ORF">MSAN_00008700</name>
</gene>
<keyword evidence="4" id="KW-1185">Reference proteome</keyword>
<proteinExistence type="predicted"/>
<dbReference type="SUPFAM" id="SSF54695">
    <property type="entry name" value="POZ domain"/>
    <property type="match status" value="1"/>
</dbReference>
<dbReference type="InterPro" id="IPR000210">
    <property type="entry name" value="BTB/POZ_dom"/>
</dbReference>
<dbReference type="Pfam" id="PF00651">
    <property type="entry name" value="BTB"/>
    <property type="match status" value="1"/>
</dbReference>
<dbReference type="EMBL" id="JACAZH010000001">
    <property type="protein sequence ID" value="KAF7375941.1"/>
    <property type="molecule type" value="Genomic_DNA"/>
</dbReference>
<organism evidence="3 4">
    <name type="scientific">Mycena sanguinolenta</name>
    <dbReference type="NCBI Taxonomy" id="230812"/>
    <lineage>
        <taxon>Eukaryota</taxon>
        <taxon>Fungi</taxon>
        <taxon>Dikarya</taxon>
        <taxon>Basidiomycota</taxon>
        <taxon>Agaricomycotina</taxon>
        <taxon>Agaricomycetes</taxon>
        <taxon>Agaricomycetidae</taxon>
        <taxon>Agaricales</taxon>
        <taxon>Marasmiineae</taxon>
        <taxon>Mycenaceae</taxon>
        <taxon>Mycena</taxon>
    </lineage>
</organism>
<dbReference type="OrthoDB" id="3238622at2759"/>
<reference evidence="3" key="1">
    <citation type="submission" date="2020-05" db="EMBL/GenBank/DDBJ databases">
        <title>Mycena genomes resolve the evolution of fungal bioluminescence.</title>
        <authorList>
            <person name="Tsai I.J."/>
        </authorList>
    </citation>
    <scope>NUCLEOTIDE SEQUENCE</scope>
    <source>
        <strain evidence="3">160909Yilan</strain>
    </source>
</reference>
<evidence type="ECO:0000256" key="1">
    <source>
        <dbReference type="SAM" id="MobiDB-lite"/>
    </source>
</evidence>
<protein>
    <submittedName>
        <fullName evidence="3">BTB domain-containing protein</fullName>
    </submittedName>
</protein>
<dbReference type="InterPro" id="IPR011333">
    <property type="entry name" value="SKP1/BTB/POZ_sf"/>
</dbReference>
<evidence type="ECO:0000313" key="3">
    <source>
        <dbReference type="EMBL" id="KAF7375941.1"/>
    </source>
</evidence>
<accession>A0A8H7DLU0</accession>